<organism evidence="2 3">
    <name type="scientific">Mycobacterium asiaticum</name>
    <dbReference type="NCBI Taxonomy" id="1790"/>
    <lineage>
        <taxon>Bacteria</taxon>
        <taxon>Bacillati</taxon>
        <taxon>Actinomycetota</taxon>
        <taxon>Actinomycetes</taxon>
        <taxon>Mycobacteriales</taxon>
        <taxon>Mycobacteriaceae</taxon>
        <taxon>Mycobacterium</taxon>
    </lineage>
</organism>
<keyword evidence="3" id="KW-1185">Reference proteome</keyword>
<dbReference type="Proteomes" id="UP000093629">
    <property type="component" value="Unassembled WGS sequence"/>
</dbReference>
<protein>
    <submittedName>
        <fullName evidence="2">Uncharacterized protein</fullName>
    </submittedName>
</protein>
<name>A0A1A3NCU8_MYCAS</name>
<gene>
    <name evidence="2" type="ORF">A5636_20150</name>
</gene>
<feature type="compositionally biased region" description="Polar residues" evidence="1">
    <location>
        <begin position="47"/>
        <end position="56"/>
    </location>
</feature>
<feature type="compositionally biased region" description="Acidic residues" evidence="1">
    <location>
        <begin position="27"/>
        <end position="38"/>
    </location>
</feature>
<comment type="caution">
    <text evidence="2">The sequence shown here is derived from an EMBL/GenBank/DDBJ whole genome shotgun (WGS) entry which is preliminary data.</text>
</comment>
<accession>A0A1A3NCU8</accession>
<evidence type="ECO:0000313" key="3">
    <source>
        <dbReference type="Proteomes" id="UP000093629"/>
    </source>
</evidence>
<evidence type="ECO:0000256" key="1">
    <source>
        <dbReference type="SAM" id="MobiDB-lite"/>
    </source>
</evidence>
<feature type="region of interest" description="Disordered" evidence="1">
    <location>
        <begin position="1"/>
        <end position="71"/>
    </location>
</feature>
<proteinExistence type="predicted"/>
<sequence length="71" mass="7880">MYDRNEFPDDVPVPDAAEQQRPTADSLAEEELAAEEAGDVPLEANASDWQEQQQTVLIDPEMEEPDPPPDS</sequence>
<feature type="compositionally biased region" description="Acidic residues" evidence="1">
    <location>
        <begin position="60"/>
        <end position="71"/>
    </location>
</feature>
<reference evidence="3" key="1">
    <citation type="submission" date="2016-06" db="EMBL/GenBank/DDBJ databases">
        <authorList>
            <person name="Sutton G."/>
            <person name="Brinkac L."/>
            <person name="Sanka R."/>
            <person name="Adams M."/>
            <person name="Lau E."/>
            <person name="Garcia-Basteiro A."/>
            <person name="Lopez-Varela E."/>
            <person name="Palencia S."/>
        </authorList>
    </citation>
    <scope>NUCLEOTIDE SEQUENCE [LARGE SCALE GENOMIC DNA]</scope>
    <source>
        <strain evidence="3">1245139.5</strain>
    </source>
</reference>
<dbReference type="EMBL" id="LZLQ01000023">
    <property type="protein sequence ID" value="OBK18929.1"/>
    <property type="molecule type" value="Genomic_DNA"/>
</dbReference>
<dbReference type="RefSeq" id="WP_065157335.1">
    <property type="nucleotide sequence ID" value="NZ_LZLQ01000023.1"/>
</dbReference>
<dbReference type="AlphaFoldDB" id="A0A1A3NCU8"/>
<evidence type="ECO:0000313" key="2">
    <source>
        <dbReference type="EMBL" id="OBK18929.1"/>
    </source>
</evidence>